<feature type="binding site" evidence="6">
    <location>
        <position position="449"/>
    </location>
    <ligand>
        <name>Ni(2+)</name>
        <dbReference type="ChEBI" id="CHEBI:49786"/>
    </ligand>
</feature>
<dbReference type="SUPFAM" id="SSF56762">
    <property type="entry name" value="HydB/Nqo4-like"/>
    <property type="match status" value="1"/>
</dbReference>
<comment type="cofactor">
    <cofactor evidence="1 6">
        <name>Ni(2+)</name>
        <dbReference type="ChEBI" id="CHEBI:49786"/>
    </cofactor>
</comment>
<evidence type="ECO:0000256" key="6">
    <source>
        <dbReference type="PIRSR" id="PIRSR601501-1"/>
    </source>
</evidence>
<dbReference type="PANTHER" id="PTHR43600">
    <property type="entry name" value="COENZYME F420 HYDROGENASE, SUBUNIT ALPHA"/>
    <property type="match status" value="1"/>
</dbReference>
<evidence type="ECO:0000256" key="1">
    <source>
        <dbReference type="ARBA" id="ARBA00001967"/>
    </source>
</evidence>
<name>A0A1M6TAH8_9FIRM</name>
<comment type="cofactor">
    <cofactor evidence="6">
        <name>Fe cation</name>
        <dbReference type="ChEBI" id="CHEBI:24875"/>
    </cofactor>
</comment>
<evidence type="ECO:0000256" key="4">
    <source>
        <dbReference type="ARBA" id="ARBA00022723"/>
    </source>
</evidence>
<dbReference type="STRING" id="1121421.SAMN02745123_02215"/>
<reference evidence="8" key="1">
    <citation type="submission" date="2016-11" db="EMBL/GenBank/DDBJ databases">
        <authorList>
            <person name="Varghese N."/>
            <person name="Submissions S."/>
        </authorList>
    </citation>
    <scope>NUCLEOTIDE SEQUENCE [LARGE SCALE GENOMIC DNA]</scope>
    <source>
        <strain evidence="8">DSM 10349</strain>
    </source>
</reference>
<keyword evidence="5" id="KW-0560">Oxidoreductase</keyword>
<feature type="binding site" evidence="6">
    <location>
        <position position="43"/>
    </location>
    <ligand>
        <name>Mg(2+)</name>
        <dbReference type="ChEBI" id="CHEBI:18420"/>
    </ligand>
</feature>
<dbReference type="InterPro" id="IPR029014">
    <property type="entry name" value="NiFe-Hase_large"/>
</dbReference>
<keyword evidence="6" id="KW-0460">Magnesium</keyword>
<dbReference type="Pfam" id="PF00374">
    <property type="entry name" value="NiFeSe_Hases"/>
    <property type="match status" value="2"/>
</dbReference>
<dbReference type="EMBL" id="FRAR01000016">
    <property type="protein sequence ID" value="SHK53846.1"/>
    <property type="molecule type" value="Genomic_DNA"/>
</dbReference>
<keyword evidence="6" id="KW-0408">Iron</keyword>
<feature type="binding site" evidence="6">
    <location>
        <position position="452"/>
    </location>
    <ligand>
        <name>Fe cation</name>
        <dbReference type="ChEBI" id="CHEBI:24875"/>
    </ligand>
</feature>
<dbReference type="OrthoDB" id="9761717at2"/>
<gene>
    <name evidence="7" type="ORF">SAMN02745123_02215</name>
</gene>
<sequence length="480" mass="53312">MGKTITIQPVSRVEGHARVTVQLDDGGRVSDTKVQVVEIRGFEKFCLGRPVEEMPRIVTRICGVCPWAHHLAAAKAADAVFGVQIPETAKKIRELAYSAHFIHSHLLHFFFLAGADFLCDPGTDYLVRNIMGLADKHPILVQKIARIRNVAQKMTEIIAGKAIHPDVAVPGGFSKSISEEQRKELRSMAGDCLEFVQFSLDFAKDKVFMNLLPQIKNSPTLNTGFLGMVSKDGELNFYEGRLRLLKLNGECEEFEPSDYLDYISEHTEDWTYMKFPYDKSAGKLSMDPDQPIGVYRTNSLARLNVCDSIPTPLAQKELIDFRKEVGGVAQHNFLYHWARLIEALYAAERAVELLEDEGITDTHVRESVKPCAGRGVGVVEAPRGTLIHDYQTDDNGLLTRVNLIVGTTHNNAAINISAFRTAREVIKDGVCDEDGLNKIEMAIRAYDPCYSCATHKIDGRVAVRVAVVDSKGQVVQTLGN</sequence>
<proteinExistence type="inferred from homology"/>
<keyword evidence="8" id="KW-1185">Reference proteome</keyword>
<evidence type="ECO:0000256" key="5">
    <source>
        <dbReference type="ARBA" id="ARBA00023002"/>
    </source>
</evidence>
<evidence type="ECO:0000313" key="8">
    <source>
        <dbReference type="Proteomes" id="UP000183997"/>
    </source>
</evidence>
<evidence type="ECO:0000256" key="2">
    <source>
        <dbReference type="ARBA" id="ARBA00009292"/>
    </source>
</evidence>
<accession>A0A1M6TAH8</accession>
<keyword evidence="3 6" id="KW-0533">Nickel</keyword>
<dbReference type="GO" id="GO:0016151">
    <property type="term" value="F:nickel cation binding"/>
    <property type="evidence" value="ECO:0007669"/>
    <property type="project" value="InterPro"/>
</dbReference>
<protein>
    <submittedName>
        <fullName evidence="7">F420-non-reducing hydrogenase large subunit</fullName>
    </submittedName>
</protein>
<organism evidence="7 8">
    <name type="scientific">Desulforamulus aeronauticus DSM 10349</name>
    <dbReference type="NCBI Taxonomy" id="1121421"/>
    <lineage>
        <taxon>Bacteria</taxon>
        <taxon>Bacillati</taxon>
        <taxon>Bacillota</taxon>
        <taxon>Clostridia</taxon>
        <taxon>Eubacteriales</taxon>
        <taxon>Peptococcaceae</taxon>
        <taxon>Desulforamulus</taxon>
    </lineage>
</organism>
<comment type="similarity">
    <text evidence="2">Belongs to the [NiFe]/[NiFeSe] hydrogenase large subunit family.</text>
</comment>
<feature type="binding site" evidence="6">
    <location>
        <position position="62"/>
    </location>
    <ligand>
        <name>Mg(2+)</name>
        <dbReference type="ChEBI" id="CHEBI:18420"/>
    </ligand>
</feature>
<dbReference type="GO" id="GO:0016491">
    <property type="term" value="F:oxidoreductase activity"/>
    <property type="evidence" value="ECO:0007669"/>
    <property type="project" value="UniProtKB-KW"/>
</dbReference>
<feature type="binding site" evidence="6">
    <location>
        <position position="403"/>
    </location>
    <ligand>
        <name>Mg(2+)</name>
        <dbReference type="ChEBI" id="CHEBI:18420"/>
    </ligand>
</feature>
<feature type="binding site" evidence="6">
    <location>
        <position position="65"/>
    </location>
    <ligand>
        <name>Ni(2+)</name>
        <dbReference type="ChEBI" id="CHEBI:49786"/>
    </ligand>
</feature>
<keyword evidence="4 6" id="KW-0479">Metal-binding</keyword>
<dbReference type="AlphaFoldDB" id="A0A1M6TAH8"/>
<evidence type="ECO:0000256" key="3">
    <source>
        <dbReference type="ARBA" id="ARBA00022596"/>
    </source>
</evidence>
<dbReference type="RefSeq" id="WP_072914246.1">
    <property type="nucleotide sequence ID" value="NZ_FRAR01000016.1"/>
</dbReference>
<dbReference type="Proteomes" id="UP000183997">
    <property type="component" value="Unassembled WGS sequence"/>
</dbReference>
<evidence type="ECO:0000313" key="7">
    <source>
        <dbReference type="EMBL" id="SHK53846.1"/>
    </source>
</evidence>
<dbReference type="InterPro" id="IPR001501">
    <property type="entry name" value="Ni-dep_hyd_lsu"/>
</dbReference>
<feature type="binding site" evidence="6">
    <location>
        <position position="455"/>
    </location>
    <ligand>
        <name>Mg(2+)</name>
        <dbReference type="ChEBI" id="CHEBI:18420"/>
    </ligand>
</feature>
<dbReference type="Gene3D" id="1.10.645.10">
    <property type="entry name" value="Cytochrome-c3 Hydrogenase, chain B"/>
    <property type="match status" value="1"/>
</dbReference>
<dbReference type="PANTHER" id="PTHR43600:SF2">
    <property type="entry name" value="F420-NON-REDUCING HYDROGENASE VHU SUBUNIT A"/>
    <property type="match status" value="1"/>
</dbReference>
<feature type="binding site" evidence="6">
    <location>
        <position position="65"/>
    </location>
    <ligand>
        <name>Fe cation</name>
        <dbReference type="ChEBI" id="CHEBI:24875"/>
    </ligand>
</feature>